<sequence>MAQIPTPPPSRPGSKASDPVPKSAEASSELLQSLDVLLEQYLHLLDRQQKLQSGLAKQLSSGFLSLAHANYTCPPGRRYGADYYDERMKATRKISIHAGSEVDDEDTTEEQDGADSCHPEKFEYIFNLEKADNRPAEENTDDKDAKDEPYTKATETEVSTNDSEPYTPASQDPTGEPPVPEKTKSVRKKFHSDDPIYWYGILVPPSLRTAQKSFTEAIQSQVPDLAGTIVEMRALEQKITQVRAKLGVDTSQETRFEK</sequence>
<evidence type="ECO:0000256" key="1">
    <source>
        <dbReference type="ARBA" id="ARBA00093634"/>
    </source>
</evidence>
<feature type="compositionally biased region" description="Basic and acidic residues" evidence="2">
    <location>
        <begin position="115"/>
        <end position="150"/>
    </location>
</feature>
<protein>
    <recommendedName>
        <fullName evidence="1">Vacuolar ATPase assembly protein VMA22</fullName>
    </recommendedName>
</protein>
<dbReference type="OrthoDB" id="408631at2759"/>
<dbReference type="EMBL" id="MNBE01000277">
    <property type="protein sequence ID" value="OKP11481.1"/>
    <property type="molecule type" value="Genomic_DNA"/>
</dbReference>
<accession>A0A1Q5UG81</accession>
<name>A0A1Q5UG81_9EURO</name>
<dbReference type="GO" id="GO:0051082">
    <property type="term" value="F:unfolded protein binding"/>
    <property type="evidence" value="ECO:0007669"/>
    <property type="project" value="TreeGrafter"/>
</dbReference>
<evidence type="ECO:0000313" key="4">
    <source>
        <dbReference type="Proteomes" id="UP000186955"/>
    </source>
</evidence>
<dbReference type="STRING" id="1316194.A0A1Q5UG81"/>
<dbReference type="PANTHER" id="PTHR31996">
    <property type="entry name" value="COILED-COIL DOMAIN-CONTAINING PROTEIN 115"/>
    <property type="match status" value="1"/>
</dbReference>
<reference evidence="3 4" key="1">
    <citation type="submission" date="2016-10" db="EMBL/GenBank/DDBJ databases">
        <title>Genome sequence of the ascomycete fungus Penicillium subrubescens.</title>
        <authorList>
            <person name="De Vries R.P."/>
            <person name="Peng M."/>
            <person name="Dilokpimol A."/>
            <person name="Hilden K."/>
            <person name="Makela M.R."/>
            <person name="Grigoriev I."/>
            <person name="Riley R."/>
            <person name="Granchi Z."/>
        </authorList>
    </citation>
    <scope>NUCLEOTIDE SEQUENCE [LARGE SCALE GENOMIC DNA]</scope>
    <source>
        <strain evidence="3 4">CBS 132785</strain>
    </source>
</reference>
<dbReference type="Pfam" id="PF21730">
    <property type="entry name" value="Vma22_CCDC115"/>
    <property type="match status" value="1"/>
</dbReference>
<evidence type="ECO:0000313" key="3">
    <source>
        <dbReference type="EMBL" id="OKP11481.1"/>
    </source>
</evidence>
<dbReference type="Proteomes" id="UP000186955">
    <property type="component" value="Unassembled WGS sequence"/>
</dbReference>
<proteinExistence type="predicted"/>
<dbReference type="PANTHER" id="PTHR31996:SF2">
    <property type="entry name" value="COILED-COIL DOMAIN-CONTAINING PROTEIN 115"/>
    <property type="match status" value="1"/>
</dbReference>
<dbReference type="AlphaFoldDB" id="A0A1Q5UG81"/>
<comment type="caution">
    <text evidence="3">The sequence shown here is derived from an EMBL/GenBank/DDBJ whole genome shotgun (WGS) entry which is preliminary data.</text>
</comment>
<keyword evidence="4" id="KW-1185">Reference proteome</keyword>
<evidence type="ECO:0000256" key="2">
    <source>
        <dbReference type="SAM" id="MobiDB-lite"/>
    </source>
</evidence>
<dbReference type="InterPro" id="IPR040357">
    <property type="entry name" value="Vma22/CCDC115"/>
</dbReference>
<feature type="compositionally biased region" description="Acidic residues" evidence="2">
    <location>
        <begin position="101"/>
        <end position="113"/>
    </location>
</feature>
<dbReference type="GO" id="GO:1990871">
    <property type="term" value="C:Vma12-Vma22 assembly complex"/>
    <property type="evidence" value="ECO:0007669"/>
    <property type="project" value="TreeGrafter"/>
</dbReference>
<feature type="region of interest" description="Disordered" evidence="2">
    <location>
        <begin position="1"/>
        <end position="27"/>
    </location>
</feature>
<feature type="region of interest" description="Disordered" evidence="2">
    <location>
        <begin position="96"/>
        <end position="188"/>
    </location>
</feature>
<feature type="compositionally biased region" description="Polar residues" evidence="2">
    <location>
        <begin position="156"/>
        <end position="173"/>
    </location>
</feature>
<dbReference type="GO" id="GO:0070072">
    <property type="term" value="P:vacuolar proton-transporting V-type ATPase complex assembly"/>
    <property type="evidence" value="ECO:0007669"/>
    <property type="project" value="InterPro"/>
</dbReference>
<organism evidence="3 4">
    <name type="scientific">Penicillium subrubescens</name>
    <dbReference type="NCBI Taxonomy" id="1316194"/>
    <lineage>
        <taxon>Eukaryota</taxon>
        <taxon>Fungi</taxon>
        <taxon>Dikarya</taxon>
        <taxon>Ascomycota</taxon>
        <taxon>Pezizomycotina</taxon>
        <taxon>Eurotiomycetes</taxon>
        <taxon>Eurotiomycetidae</taxon>
        <taxon>Eurotiales</taxon>
        <taxon>Aspergillaceae</taxon>
        <taxon>Penicillium</taxon>
    </lineage>
</organism>
<feature type="compositionally biased region" description="Pro residues" evidence="2">
    <location>
        <begin position="1"/>
        <end position="11"/>
    </location>
</feature>
<gene>
    <name evidence="3" type="ORF">PENSUB_2967</name>
</gene>